<evidence type="ECO:0000313" key="9">
    <source>
        <dbReference type="Proteomes" id="UP000321197"/>
    </source>
</evidence>
<proteinExistence type="predicted"/>
<evidence type="ECO:0000256" key="4">
    <source>
        <dbReference type="PROSITE-ProRule" id="PRU01248"/>
    </source>
</evidence>
<evidence type="ECO:0000259" key="7">
    <source>
        <dbReference type="PROSITE" id="PS51900"/>
    </source>
</evidence>
<evidence type="ECO:0000313" key="8">
    <source>
        <dbReference type="EMBL" id="GEM84872.1"/>
    </source>
</evidence>
<evidence type="ECO:0000256" key="5">
    <source>
        <dbReference type="SAM" id="MobiDB-lite"/>
    </source>
</evidence>
<dbReference type="PANTHER" id="PTHR30349">
    <property type="entry name" value="PHAGE INTEGRASE-RELATED"/>
    <property type="match status" value="1"/>
</dbReference>
<dbReference type="Pfam" id="PF00589">
    <property type="entry name" value="Phage_integrase"/>
    <property type="match status" value="1"/>
</dbReference>
<dbReference type="InterPro" id="IPR011010">
    <property type="entry name" value="DNA_brk_join_enz"/>
</dbReference>
<dbReference type="GO" id="GO:0003677">
    <property type="term" value="F:DNA binding"/>
    <property type="evidence" value="ECO:0007669"/>
    <property type="project" value="UniProtKB-UniRule"/>
</dbReference>
<dbReference type="Pfam" id="PF02899">
    <property type="entry name" value="Phage_int_SAM_1"/>
    <property type="match status" value="1"/>
</dbReference>
<gene>
    <name evidence="8" type="ORF">MHY01S_30380</name>
</gene>
<dbReference type="PROSITE" id="PS51898">
    <property type="entry name" value="TYR_RECOMBINASE"/>
    <property type="match status" value="1"/>
</dbReference>
<dbReference type="Gene3D" id="1.10.443.10">
    <property type="entry name" value="Intergrase catalytic core"/>
    <property type="match status" value="1"/>
</dbReference>
<dbReference type="AlphaFoldDB" id="A0A511R7G4"/>
<organism evidence="8 9">
    <name type="scientific">Meiothermus hypogaeus NBRC 106114</name>
    <dbReference type="NCBI Taxonomy" id="1227553"/>
    <lineage>
        <taxon>Bacteria</taxon>
        <taxon>Thermotogati</taxon>
        <taxon>Deinococcota</taxon>
        <taxon>Deinococci</taxon>
        <taxon>Thermales</taxon>
        <taxon>Thermaceae</taxon>
        <taxon>Meiothermus</taxon>
    </lineage>
</organism>
<feature type="region of interest" description="Disordered" evidence="5">
    <location>
        <begin position="1"/>
        <end position="23"/>
    </location>
</feature>
<dbReference type="RefSeq" id="WP_051349827.1">
    <property type="nucleotide sequence ID" value="NZ_BJXL01000140.1"/>
</dbReference>
<name>A0A511R7G4_9DEIN</name>
<dbReference type="Proteomes" id="UP000321197">
    <property type="component" value="Unassembled WGS sequence"/>
</dbReference>
<reference evidence="8 9" key="1">
    <citation type="submission" date="2019-07" db="EMBL/GenBank/DDBJ databases">
        <title>Whole genome shotgun sequence of Meiothermus hypogaeus NBRC 106114.</title>
        <authorList>
            <person name="Hosoyama A."/>
            <person name="Uohara A."/>
            <person name="Ohji S."/>
            <person name="Ichikawa N."/>
        </authorList>
    </citation>
    <scope>NUCLEOTIDE SEQUENCE [LARGE SCALE GENOMIC DNA]</scope>
    <source>
        <strain evidence="8 9">NBRC 106114</strain>
    </source>
</reference>
<sequence length="334" mass="36912">MDDPLLGRAKPTHRVDPLPRPAPLDPALEERLEAFARYLRLEKGHAPRGVEKYLRDVRAWHRFLERRGLGETPEAVRALLEERSPGPRRARALLAALRTYCRWRRRVRGEAVEDVTEPVARPRAGARLAVHPERAELARFLEALQGEPEEGLLRRLALFLYGTGLRISEALSLRRRDLVTEGRFPSGPADAGTPEGGAPAAVRVVGKGDKERLVPLSPAARRALAGCGADRLFVFEARGPGRRVGKVPTATWVLLRFRAAAVRAGLDPRRFTPHKFRHAFGTALVEEGVPVDAVKELLGHASIATTQVYLHASARRLRQAVQKLPEVGPGQDEG</sequence>
<dbReference type="SUPFAM" id="SSF56349">
    <property type="entry name" value="DNA breaking-rejoining enzymes"/>
    <property type="match status" value="1"/>
</dbReference>
<dbReference type="InterPro" id="IPR004107">
    <property type="entry name" value="Integrase_SAM-like_N"/>
</dbReference>
<accession>A0A511R7G4</accession>
<dbReference type="InterPro" id="IPR044068">
    <property type="entry name" value="CB"/>
</dbReference>
<dbReference type="EMBL" id="BJXL01000140">
    <property type="protein sequence ID" value="GEM84872.1"/>
    <property type="molecule type" value="Genomic_DNA"/>
</dbReference>
<comment type="caution">
    <text evidence="8">The sequence shown here is derived from an EMBL/GenBank/DDBJ whole genome shotgun (WGS) entry which is preliminary data.</text>
</comment>
<keyword evidence="1" id="KW-0229">DNA integration</keyword>
<dbReference type="PANTHER" id="PTHR30349:SF81">
    <property type="entry name" value="TYROSINE RECOMBINASE XERC"/>
    <property type="match status" value="1"/>
</dbReference>
<feature type="domain" description="Core-binding (CB)" evidence="7">
    <location>
        <begin position="26"/>
        <end position="105"/>
    </location>
</feature>
<dbReference type="InterPro" id="IPR050090">
    <property type="entry name" value="Tyrosine_recombinase_XerCD"/>
</dbReference>
<dbReference type="OrthoDB" id="27496at2"/>
<dbReference type="Gene3D" id="1.10.150.130">
    <property type="match status" value="1"/>
</dbReference>
<dbReference type="GO" id="GO:0015074">
    <property type="term" value="P:DNA integration"/>
    <property type="evidence" value="ECO:0007669"/>
    <property type="project" value="UniProtKB-KW"/>
</dbReference>
<dbReference type="InterPro" id="IPR002104">
    <property type="entry name" value="Integrase_catalytic"/>
</dbReference>
<evidence type="ECO:0000259" key="6">
    <source>
        <dbReference type="PROSITE" id="PS51898"/>
    </source>
</evidence>
<dbReference type="InterPro" id="IPR010998">
    <property type="entry name" value="Integrase_recombinase_N"/>
</dbReference>
<protein>
    <submittedName>
        <fullName evidence="8">Integrase</fullName>
    </submittedName>
</protein>
<feature type="domain" description="Tyr recombinase" evidence="6">
    <location>
        <begin position="127"/>
        <end position="322"/>
    </location>
</feature>
<dbReference type="InterPro" id="IPR013762">
    <property type="entry name" value="Integrase-like_cat_sf"/>
</dbReference>
<evidence type="ECO:0000256" key="2">
    <source>
        <dbReference type="ARBA" id="ARBA00023125"/>
    </source>
</evidence>
<keyword evidence="2 4" id="KW-0238">DNA-binding</keyword>
<dbReference type="PROSITE" id="PS51900">
    <property type="entry name" value="CB"/>
    <property type="match status" value="1"/>
</dbReference>
<evidence type="ECO:0000256" key="1">
    <source>
        <dbReference type="ARBA" id="ARBA00022908"/>
    </source>
</evidence>
<keyword evidence="3" id="KW-0233">DNA recombination</keyword>
<dbReference type="GO" id="GO:0006310">
    <property type="term" value="P:DNA recombination"/>
    <property type="evidence" value="ECO:0007669"/>
    <property type="project" value="UniProtKB-KW"/>
</dbReference>
<evidence type="ECO:0000256" key="3">
    <source>
        <dbReference type="ARBA" id="ARBA00023172"/>
    </source>
</evidence>